<dbReference type="PANTHER" id="PTHR31650:SF1">
    <property type="entry name" value="WAX ESTER SYNTHASE_DIACYLGLYCEROL ACYLTRANSFERASE 4-RELATED"/>
    <property type="match status" value="1"/>
</dbReference>
<dbReference type="GeneID" id="38784383"/>
<evidence type="ECO:0000256" key="7">
    <source>
        <dbReference type="ARBA" id="ARBA00048109"/>
    </source>
</evidence>
<keyword evidence="4" id="KW-0012">Acyltransferase</keyword>
<feature type="transmembrane region" description="Helical" evidence="8">
    <location>
        <begin position="238"/>
        <end position="261"/>
    </location>
</feature>
<dbReference type="Pfam" id="PF03007">
    <property type="entry name" value="WS_DGAT_cat"/>
    <property type="match status" value="1"/>
</dbReference>
<comment type="catalytic activity">
    <reaction evidence="7">
        <text>an acyl-CoA + a 1,2-diacyl-sn-glycerol = a triacyl-sn-glycerol + CoA</text>
        <dbReference type="Rhea" id="RHEA:10868"/>
        <dbReference type="ChEBI" id="CHEBI:17815"/>
        <dbReference type="ChEBI" id="CHEBI:57287"/>
        <dbReference type="ChEBI" id="CHEBI:58342"/>
        <dbReference type="ChEBI" id="CHEBI:64615"/>
        <dbReference type="EC" id="2.3.1.20"/>
    </reaction>
</comment>
<dbReference type="InParanoid" id="A0A401GZ65"/>
<evidence type="ECO:0000313" key="12">
    <source>
        <dbReference type="Proteomes" id="UP000287166"/>
    </source>
</evidence>
<evidence type="ECO:0000256" key="4">
    <source>
        <dbReference type="ARBA" id="ARBA00023315"/>
    </source>
</evidence>
<feature type="domain" description="O-acyltransferase WSD1-like N-terminal" evidence="9">
    <location>
        <begin position="77"/>
        <end position="181"/>
    </location>
</feature>
<keyword evidence="12" id="KW-1185">Reference proteome</keyword>
<dbReference type="AlphaFoldDB" id="A0A401GZ65"/>
<organism evidence="11 12">
    <name type="scientific">Sparassis crispa</name>
    <dbReference type="NCBI Taxonomy" id="139825"/>
    <lineage>
        <taxon>Eukaryota</taxon>
        <taxon>Fungi</taxon>
        <taxon>Dikarya</taxon>
        <taxon>Basidiomycota</taxon>
        <taxon>Agaricomycotina</taxon>
        <taxon>Agaricomycetes</taxon>
        <taxon>Polyporales</taxon>
        <taxon>Sparassidaceae</taxon>
        <taxon>Sparassis</taxon>
    </lineage>
</organism>
<proteinExistence type="inferred from homology"/>
<feature type="domain" description="O-acyltransferase WSD1 C-terminal" evidence="10">
    <location>
        <begin position="418"/>
        <end position="562"/>
    </location>
</feature>
<evidence type="ECO:0000256" key="6">
    <source>
        <dbReference type="ARBA" id="ARBA00047604"/>
    </source>
</evidence>
<dbReference type="InterPro" id="IPR045034">
    <property type="entry name" value="O-acyltransferase_WSD1-like"/>
</dbReference>
<keyword evidence="8" id="KW-0812">Transmembrane</keyword>
<dbReference type="GO" id="GO:0047196">
    <property type="term" value="F:long-chain-alcohol O-fatty-acyltransferase activity"/>
    <property type="evidence" value="ECO:0007669"/>
    <property type="project" value="UniProtKB-EC"/>
</dbReference>
<protein>
    <submittedName>
        <fullName evidence="11">Uncharacterized protein</fullName>
    </submittedName>
</protein>
<dbReference type="OrthoDB" id="619536at2759"/>
<comment type="pathway">
    <text evidence="1">Glycerolipid metabolism; triacylglycerol biosynthesis.</text>
</comment>
<dbReference type="EMBL" id="BFAD01000011">
    <property type="protein sequence ID" value="GBE87466.1"/>
    <property type="molecule type" value="Genomic_DNA"/>
</dbReference>
<dbReference type="GO" id="GO:0019432">
    <property type="term" value="P:triglyceride biosynthetic process"/>
    <property type="evidence" value="ECO:0007669"/>
    <property type="project" value="UniProtKB-UniPathway"/>
</dbReference>
<keyword evidence="3" id="KW-0808">Transferase</keyword>
<name>A0A401GZ65_9APHY</name>
<dbReference type="InterPro" id="IPR004255">
    <property type="entry name" value="O-acyltransferase_WSD1_N"/>
</dbReference>
<evidence type="ECO:0000259" key="10">
    <source>
        <dbReference type="Pfam" id="PF06974"/>
    </source>
</evidence>
<accession>A0A401GZ65</accession>
<comment type="catalytic activity">
    <reaction evidence="6">
        <text>a long chain fatty alcohol + a fatty acyl-CoA = a long-chain alcohol wax ester + CoA</text>
        <dbReference type="Rhea" id="RHEA:38443"/>
        <dbReference type="ChEBI" id="CHEBI:17135"/>
        <dbReference type="ChEBI" id="CHEBI:57287"/>
        <dbReference type="ChEBI" id="CHEBI:77636"/>
        <dbReference type="ChEBI" id="CHEBI:235323"/>
        <dbReference type="EC" id="2.3.1.75"/>
    </reaction>
</comment>
<evidence type="ECO:0000256" key="5">
    <source>
        <dbReference type="ARBA" id="ARBA00024360"/>
    </source>
</evidence>
<keyword evidence="8" id="KW-0472">Membrane</keyword>
<comment type="pathway">
    <text evidence="2">Lipid metabolism.</text>
</comment>
<sequence>MTVKLEDTCVQEETESAGTKLVSIWLWLKQELAERSQTIGGVDNMWILLTDATEFNPVCAGTFTYRGKLTFEMAEHASNIQAKKFPRYRQRLTSLGRRLHGARFEDDPDFDMRNHVEVVTLSEPAGKRELEDLMGEFLARGWDLKRPLWDMILVENYHDEDGAESAMIIRGHHTLADGQGFVISELYMSSYHDELVELMTNGANQLHAARRGHLRPSKLHPALRCLDQFTSNVDAAPLLTIFLAALFWLSFAVSMAVSLFWSTYQTVHQAILFLLTCWRVDMITGDQPRRRTPFREYSTSRVFSIDDVKLCQQAFSGPRPGSAVSERERGKSKHVTLNDVLCSVMADVLGKEIAAKPVQSGRWGWVKRQLKKILPSPVGIIIPVSVREPGDWSMRNLATASITYLYPLRTLSSDISTRELHAHIHECHNELALLKHSSAPKFWYHVLQLTGQVPFPVRIFLQSKSVKGLRRVWRRLVTIPVTSMFLDTYAAVLTNVPGPAKNRVSMEGIEMIRWTALPPQAGKGTLGIGIISYAGGICISVAADAVPSSQGVARRICKSFEERFELYVERARQVVEHQD</sequence>
<dbReference type="GO" id="GO:0005886">
    <property type="term" value="C:plasma membrane"/>
    <property type="evidence" value="ECO:0007669"/>
    <property type="project" value="TreeGrafter"/>
</dbReference>
<dbReference type="Proteomes" id="UP000287166">
    <property type="component" value="Unassembled WGS sequence"/>
</dbReference>
<reference evidence="11 12" key="1">
    <citation type="journal article" date="2018" name="Sci. Rep.">
        <title>Genome sequence of the cauliflower mushroom Sparassis crispa (Hanabiratake) and its association with beneficial usage.</title>
        <authorList>
            <person name="Kiyama R."/>
            <person name="Furutani Y."/>
            <person name="Kawaguchi K."/>
            <person name="Nakanishi T."/>
        </authorList>
    </citation>
    <scope>NUCLEOTIDE SEQUENCE [LARGE SCALE GENOMIC DNA]</scope>
</reference>
<dbReference type="STRING" id="139825.A0A401GZ65"/>
<comment type="caution">
    <text evidence="11">The sequence shown here is derived from an EMBL/GenBank/DDBJ whole genome shotgun (WGS) entry which is preliminary data.</text>
</comment>
<dbReference type="Pfam" id="PF06974">
    <property type="entry name" value="WS_DGAT_C"/>
    <property type="match status" value="1"/>
</dbReference>
<evidence type="ECO:0000256" key="8">
    <source>
        <dbReference type="SAM" id="Phobius"/>
    </source>
</evidence>
<evidence type="ECO:0000313" key="11">
    <source>
        <dbReference type="EMBL" id="GBE87466.1"/>
    </source>
</evidence>
<dbReference type="GO" id="GO:0004144">
    <property type="term" value="F:diacylglycerol O-acyltransferase activity"/>
    <property type="evidence" value="ECO:0007669"/>
    <property type="project" value="UniProtKB-EC"/>
</dbReference>
<dbReference type="PANTHER" id="PTHR31650">
    <property type="entry name" value="O-ACYLTRANSFERASE (WSD1-LIKE) FAMILY PROTEIN"/>
    <property type="match status" value="1"/>
</dbReference>
<evidence type="ECO:0000256" key="2">
    <source>
        <dbReference type="ARBA" id="ARBA00005189"/>
    </source>
</evidence>
<evidence type="ECO:0000259" key="9">
    <source>
        <dbReference type="Pfam" id="PF03007"/>
    </source>
</evidence>
<comment type="similarity">
    <text evidence="5">In the N-terminal section; belongs to the long-chain O-acyltransferase family.</text>
</comment>
<keyword evidence="8" id="KW-1133">Transmembrane helix</keyword>
<dbReference type="UniPathway" id="UPA00282"/>
<evidence type="ECO:0000256" key="1">
    <source>
        <dbReference type="ARBA" id="ARBA00004771"/>
    </source>
</evidence>
<gene>
    <name evidence="11" type="ORF">SCP_1101420</name>
</gene>
<dbReference type="InterPro" id="IPR009721">
    <property type="entry name" value="O-acyltransferase_WSD1_C"/>
</dbReference>
<evidence type="ECO:0000256" key="3">
    <source>
        <dbReference type="ARBA" id="ARBA00022679"/>
    </source>
</evidence>
<dbReference type="RefSeq" id="XP_027618379.1">
    <property type="nucleotide sequence ID" value="XM_027762578.1"/>
</dbReference>